<sequence>MLDLNEVAMFVQVARSGSFAEAARRLSVPSATVSRRIQQLEARLGTRLMQRSTRKLTLTSAGESFHERCGPAVEELIEAGQLHVADNSEPSGTVRVTAPTSFFDFFQMEWVDTFLAEHPQVRLDFVLSDLLVDLIADRIDIAFRGGPLQDSCYVARRIFASYGELTASPAYLAAHGVPMSLEDLGEHECVVQPDASGNAIWRLQDAEGVEKDVRVKGRFNSNTQSVLRQAACAGLGIAALPSILTAPEIAAGRLVRVLPGYTRAGRGLSVVYPSRQQRPLAVSMFADMAVEKLSQQGWAPTSGA</sequence>
<dbReference type="GO" id="GO:0006351">
    <property type="term" value="P:DNA-templated transcription"/>
    <property type="evidence" value="ECO:0007669"/>
    <property type="project" value="TreeGrafter"/>
</dbReference>
<gene>
    <name evidence="6" type="ORF">J2W31_001442</name>
</gene>
<comment type="caution">
    <text evidence="6">The sequence shown here is derived from an EMBL/GenBank/DDBJ whole genome shotgun (WGS) entry which is preliminary data.</text>
</comment>
<dbReference type="Proteomes" id="UP001242045">
    <property type="component" value="Unassembled WGS sequence"/>
</dbReference>
<dbReference type="Gene3D" id="1.10.10.10">
    <property type="entry name" value="Winged helix-like DNA-binding domain superfamily/Winged helix DNA-binding domain"/>
    <property type="match status" value="1"/>
</dbReference>
<dbReference type="GO" id="GO:0003700">
    <property type="term" value="F:DNA-binding transcription factor activity"/>
    <property type="evidence" value="ECO:0007669"/>
    <property type="project" value="InterPro"/>
</dbReference>
<proteinExistence type="inferred from homology"/>
<protein>
    <submittedName>
        <fullName evidence="6">DNA-binding transcriptional LysR family regulator</fullName>
    </submittedName>
</protein>
<reference evidence="6" key="1">
    <citation type="submission" date="2023-07" db="EMBL/GenBank/DDBJ databases">
        <title>Sorghum-associated microbial communities from plants grown in Nebraska, USA.</title>
        <authorList>
            <person name="Schachtman D."/>
        </authorList>
    </citation>
    <scope>NUCLEOTIDE SEQUENCE</scope>
    <source>
        <strain evidence="6">DS3754</strain>
    </source>
</reference>
<evidence type="ECO:0000256" key="2">
    <source>
        <dbReference type="ARBA" id="ARBA00023015"/>
    </source>
</evidence>
<name>A0AAW8CTU5_9BURK</name>
<dbReference type="RefSeq" id="WP_013543286.1">
    <property type="nucleotide sequence ID" value="NZ_JAUSRD010000003.1"/>
</dbReference>
<dbReference type="InterPro" id="IPR036390">
    <property type="entry name" value="WH_DNA-bd_sf"/>
</dbReference>
<keyword evidence="3 6" id="KW-0238">DNA-binding</keyword>
<dbReference type="AlphaFoldDB" id="A0AAW8CTU5"/>
<accession>A0AAW8CTU5</accession>
<dbReference type="PROSITE" id="PS50931">
    <property type="entry name" value="HTH_LYSR"/>
    <property type="match status" value="1"/>
</dbReference>
<evidence type="ECO:0000256" key="4">
    <source>
        <dbReference type="ARBA" id="ARBA00023163"/>
    </source>
</evidence>
<dbReference type="InterPro" id="IPR058163">
    <property type="entry name" value="LysR-type_TF_proteobact-type"/>
</dbReference>
<dbReference type="InterPro" id="IPR005119">
    <property type="entry name" value="LysR_subst-bd"/>
</dbReference>
<dbReference type="EMBL" id="JAUSRD010000003">
    <property type="protein sequence ID" value="MDP9892337.1"/>
    <property type="molecule type" value="Genomic_DNA"/>
</dbReference>
<evidence type="ECO:0000256" key="3">
    <source>
        <dbReference type="ARBA" id="ARBA00023125"/>
    </source>
</evidence>
<dbReference type="GO" id="GO:0043565">
    <property type="term" value="F:sequence-specific DNA binding"/>
    <property type="evidence" value="ECO:0007669"/>
    <property type="project" value="TreeGrafter"/>
</dbReference>
<evidence type="ECO:0000313" key="6">
    <source>
        <dbReference type="EMBL" id="MDP9892337.1"/>
    </source>
</evidence>
<dbReference type="InterPro" id="IPR000847">
    <property type="entry name" value="LysR_HTH_N"/>
</dbReference>
<dbReference type="CDD" id="cd08422">
    <property type="entry name" value="PBP2_CrgA_like"/>
    <property type="match status" value="1"/>
</dbReference>
<keyword evidence="4" id="KW-0804">Transcription</keyword>
<dbReference type="InterPro" id="IPR036388">
    <property type="entry name" value="WH-like_DNA-bd_sf"/>
</dbReference>
<evidence type="ECO:0000256" key="1">
    <source>
        <dbReference type="ARBA" id="ARBA00009437"/>
    </source>
</evidence>
<evidence type="ECO:0000313" key="7">
    <source>
        <dbReference type="Proteomes" id="UP001242045"/>
    </source>
</evidence>
<dbReference type="PANTHER" id="PTHR30537">
    <property type="entry name" value="HTH-TYPE TRANSCRIPTIONAL REGULATOR"/>
    <property type="match status" value="1"/>
</dbReference>
<comment type="similarity">
    <text evidence="1">Belongs to the LysR transcriptional regulatory family.</text>
</comment>
<dbReference type="Pfam" id="PF00126">
    <property type="entry name" value="HTH_1"/>
    <property type="match status" value="1"/>
</dbReference>
<dbReference type="Gene3D" id="3.40.190.290">
    <property type="match status" value="1"/>
</dbReference>
<organism evidence="6 7">
    <name type="scientific">Variovorax boronicumulans</name>
    <dbReference type="NCBI Taxonomy" id="436515"/>
    <lineage>
        <taxon>Bacteria</taxon>
        <taxon>Pseudomonadati</taxon>
        <taxon>Pseudomonadota</taxon>
        <taxon>Betaproteobacteria</taxon>
        <taxon>Burkholderiales</taxon>
        <taxon>Comamonadaceae</taxon>
        <taxon>Variovorax</taxon>
    </lineage>
</organism>
<dbReference type="SUPFAM" id="SSF53850">
    <property type="entry name" value="Periplasmic binding protein-like II"/>
    <property type="match status" value="1"/>
</dbReference>
<dbReference type="PANTHER" id="PTHR30537:SF5">
    <property type="entry name" value="HTH-TYPE TRANSCRIPTIONAL ACTIVATOR TTDR-RELATED"/>
    <property type="match status" value="1"/>
</dbReference>
<evidence type="ECO:0000259" key="5">
    <source>
        <dbReference type="PROSITE" id="PS50931"/>
    </source>
</evidence>
<keyword evidence="2" id="KW-0805">Transcription regulation</keyword>
<dbReference type="SUPFAM" id="SSF46785">
    <property type="entry name" value="Winged helix' DNA-binding domain"/>
    <property type="match status" value="1"/>
</dbReference>
<dbReference type="Pfam" id="PF03466">
    <property type="entry name" value="LysR_substrate"/>
    <property type="match status" value="1"/>
</dbReference>
<dbReference type="FunFam" id="1.10.10.10:FF:000001">
    <property type="entry name" value="LysR family transcriptional regulator"/>
    <property type="match status" value="1"/>
</dbReference>
<feature type="domain" description="HTH lysR-type" evidence="5">
    <location>
        <begin position="2"/>
        <end position="59"/>
    </location>
</feature>